<gene>
    <name evidence="4" type="ORF">PQR00_33880</name>
</gene>
<dbReference type="PANTHER" id="PTHR44591">
    <property type="entry name" value="STRESS RESPONSE REGULATOR PROTEIN 1"/>
    <property type="match status" value="1"/>
</dbReference>
<comment type="caution">
    <text evidence="4">The sequence shown here is derived from an EMBL/GenBank/DDBJ whole genome shotgun (WGS) entry which is preliminary data.</text>
</comment>
<proteinExistence type="predicted"/>
<feature type="domain" description="Response regulatory" evidence="3">
    <location>
        <begin position="9"/>
        <end position="123"/>
    </location>
</feature>
<dbReference type="InterPro" id="IPR001789">
    <property type="entry name" value="Sig_transdc_resp-reg_receiver"/>
</dbReference>
<dbReference type="Gene3D" id="3.40.50.2300">
    <property type="match status" value="1"/>
</dbReference>
<dbReference type="SMART" id="SM00448">
    <property type="entry name" value="REC"/>
    <property type="match status" value="1"/>
</dbReference>
<sequence>MRQHTRRLRVLVVDDNRDAAESLAMLLHDHEVQCAPDGEAALTTAQGFLPDIVVLDIGLPGMSGHELARRLRALPKTAHAVLVALSGFGAPEDRARSREAGCERHFVKPVDPETLIDFVRDIAARLTS</sequence>
<dbReference type="Pfam" id="PF00072">
    <property type="entry name" value="Response_reg"/>
    <property type="match status" value="1"/>
</dbReference>
<organism evidence="4 5">
    <name type="scientific">Paraburkholderia strydomiana</name>
    <dbReference type="NCBI Taxonomy" id="1245417"/>
    <lineage>
        <taxon>Bacteria</taxon>
        <taxon>Pseudomonadati</taxon>
        <taxon>Pseudomonadota</taxon>
        <taxon>Betaproteobacteria</taxon>
        <taxon>Burkholderiales</taxon>
        <taxon>Burkholderiaceae</taxon>
        <taxon>Paraburkholderia</taxon>
    </lineage>
</organism>
<evidence type="ECO:0000313" key="4">
    <source>
        <dbReference type="EMBL" id="MFM0448574.1"/>
    </source>
</evidence>
<evidence type="ECO:0000256" key="1">
    <source>
        <dbReference type="ARBA" id="ARBA00022553"/>
    </source>
</evidence>
<dbReference type="CDD" id="cd17580">
    <property type="entry name" value="REC_2_DhkD-like"/>
    <property type="match status" value="1"/>
</dbReference>
<dbReference type="Proteomes" id="UP001629288">
    <property type="component" value="Unassembled WGS sequence"/>
</dbReference>
<protein>
    <submittedName>
        <fullName evidence="4">Response regulator</fullName>
    </submittedName>
</protein>
<name>A0ABW9CDA5_9BURK</name>
<dbReference type="InterPro" id="IPR050595">
    <property type="entry name" value="Bact_response_regulator"/>
</dbReference>
<keyword evidence="1 2" id="KW-0597">Phosphoprotein</keyword>
<dbReference type="SUPFAM" id="SSF52172">
    <property type="entry name" value="CheY-like"/>
    <property type="match status" value="1"/>
</dbReference>
<dbReference type="PROSITE" id="PS50110">
    <property type="entry name" value="RESPONSE_REGULATORY"/>
    <property type="match status" value="1"/>
</dbReference>
<evidence type="ECO:0000259" key="3">
    <source>
        <dbReference type="PROSITE" id="PS50110"/>
    </source>
</evidence>
<dbReference type="RefSeq" id="WP_408131847.1">
    <property type="nucleotide sequence ID" value="NZ_JAQQDH010000027.1"/>
</dbReference>
<dbReference type="InterPro" id="IPR011006">
    <property type="entry name" value="CheY-like_superfamily"/>
</dbReference>
<evidence type="ECO:0000256" key="2">
    <source>
        <dbReference type="PROSITE-ProRule" id="PRU00169"/>
    </source>
</evidence>
<feature type="modified residue" description="4-aspartylphosphate" evidence="2">
    <location>
        <position position="56"/>
    </location>
</feature>
<evidence type="ECO:0000313" key="5">
    <source>
        <dbReference type="Proteomes" id="UP001629288"/>
    </source>
</evidence>
<dbReference type="PANTHER" id="PTHR44591:SF3">
    <property type="entry name" value="RESPONSE REGULATORY DOMAIN-CONTAINING PROTEIN"/>
    <property type="match status" value="1"/>
</dbReference>
<accession>A0ABW9CDA5</accession>
<dbReference type="EMBL" id="JAQQDH010000027">
    <property type="protein sequence ID" value="MFM0448574.1"/>
    <property type="molecule type" value="Genomic_DNA"/>
</dbReference>
<keyword evidence="5" id="KW-1185">Reference proteome</keyword>
<reference evidence="4 5" key="1">
    <citation type="journal article" date="2024" name="Chem. Sci.">
        <title>Discovery of megapolipeptins by genome mining of a Burkholderiales bacteria collection.</title>
        <authorList>
            <person name="Paulo B.S."/>
            <person name="Recchia M.J.J."/>
            <person name="Lee S."/>
            <person name="Fergusson C.H."/>
            <person name="Romanowski S.B."/>
            <person name="Hernandez A."/>
            <person name="Krull N."/>
            <person name="Liu D.Y."/>
            <person name="Cavanagh H."/>
            <person name="Bos A."/>
            <person name="Gray C.A."/>
            <person name="Murphy B.T."/>
            <person name="Linington R.G."/>
            <person name="Eustaquio A.S."/>
        </authorList>
    </citation>
    <scope>NUCLEOTIDE SEQUENCE [LARGE SCALE GENOMIC DNA]</scope>
    <source>
        <strain evidence="4 5">RL17-379-BIB-C</strain>
    </source>
</reference>